<evidence type="ECO:0000256" key="6">
    <source>
        <dbReference type="ARBA" id="ARBA00023122"/>
    </source>
</evidence>
<organism evidence="11 12">
    <name type="scientific">Ruficoccus amylovorans</name>
    <dbReference type="NCBI Taxonomy" id="1804625"/>
    <lineage>
        <taxon>Bacteria</taxon>
        <taxon>Pseudomonadati</taxon>
        <taxon>Verrucomicrobiota</taxon>
        <taxon>Opitutia</taxon>
        <taxon>Puniceicoccales</taxon>
        <taxon>Cerasicoccaceae</taxon>
        <taxon>Ruficoccus</taxon>
    </lineage>
</organism>
<keyword evidence="5 9" id="KW-1133">Transmembrane helix</keyword>
<dbReference type="PROSITE" id="PS51371">
    <property type="entry name" value="CBS"/>
    <property type="match status" value="1"/>
</dbReference>
<keyword evidence="12" id="KW-1185">Reference proteome</keyword>
<dbReference type="PANTHER" id="PTHR43099">
    <property type="entry name" value="UPF0053 PROTEIN YRKA"/>
    <property type="match status" value="1"/>
</dbReference>
<dbReference type="InterPro" id="IPR046342">
    <property type="entry name" value="CBS_dom_sf"/>
</dbReference>
<dbReference type="InterPro" id="IPR051676">
    <property type="entry name" value="UPF0053_domain"/>
</dbReference>
<evidence type="ECO:0000313" key="12">
    <source>
        <dbReference type="Proteomes" id="UP000546464"/>
    </source>
</evidence>
<feature type="domain" description="CBS" evidence="10">
    <location>
        <begin position="282"/>
        <end position="339"/>
    </location>
</feature>
<evidence type="ECO:0000259" key="10">
    <source>
        <dbReference type="PROSITE" id="PS51371"/>
    </source>
</evidence>
<evidence type="ECO:0000256" key="5">
    <source>
        <dbReference type="ARBA" id="ARBA00022989"/>
    </source>
</evidence>
<dbReference type="EMBL" id="JACHVB010000060">
    <property type="protein sequence ID" value="MBC2596089.1"/>
    <property type="molecule type" value="Genomic_DNA"/>
</dbReference>
<keyword evidence="6 8" id="KW-0129">CBS domain</keyword>
<keyword evidence="4" id="KW-0677">Repeat</keyword>
<keyword evidence="2" id="KW-1003">Cell membrane</keyword>
<reference evidence="11 12" key="1">
    <citation type="submission" date="2020-07" db="EMBL/GenBank/DDBJ databases">
        <authorList>
            <person name="Feng X."/>
        </authorList>
    </citation>
    <scope>NUCLEOTIDE SEQUENCE [LARGE SCALE GENOMIC DNA]</scope>
    <source>
        <strain evidence="11 12">JCM31066</strain>
    </source>
</reference>
<comment type="subcellular location">
    <subcellularLocation>
        <location evidence="1">Cell membrane</location>
        <topology evidence="1">Multi-pass membrane protein</topology>
    </subcellularLocation>
</comment>
<sequence>MNLTAIDILLYGVFLLLLLFINAMLVVCEISMVKLRYSLLDDEEMERLRKSRRVALLLDRGGQIAQVLRFGVLLTTVGLGLVLVPTIFFLIGKIEWFSVQPGKILLIFFTFVLTVSLTSIFGFLVPRAIAMAHPKDSLRFSSWFILGFVTLVSPWSRLLRKVAGLILQPFQLKLKEDFNVLDYEVQIRALGEEDITLSPRIRNLLRNALRIRDLEVSDVLLPRNQVKYMDITLPVDENLAMGRESGHTRFPLCEEDLDHCIGLIHIKDIFRRKGQISDLLRIRRHMPAFSQSDPLENAMETMLQQKFHMAVVKDEFGGTLGLITLEGILEVLVGDIQDEFDVNEAAMVRPMGKEAFHVDGLTPLHDLEEALNIDVGDTEVSTFGGWITDELGRMPDAGESFEIDEPPLEVTILEVDEKRILSATVRVRADDEDED</sequence>
<gene>
    <name evidence="11" type="ORF">H5P28_17615</name>
</gene>
<dbReference type="PANTHER" id="PTHR43099:SF5">
    <property type="entry name" value="HLYC_CORC FAMILY TRANSPORTER"/>
    <property type="match status" value="1"/>
</dbReference>
<name>A0A842HIA9_9BACT</name>
<dbReference type="InterPro" id="IPR044751">
    <property type="entry name" value="Ion_transp-like_CBS"/>
</dbReference>
<dbReference type="GO" id="GO:0050660">
    <property type="term" value="F:flavin adenine dinucleotide binding"/>
    <property type="evidence" value="ECO:0007669"/>
    <property type="project" value="InterPro"/>
</dbReference>
<dbReference type="InterPro" id="IPR036318">
    <property type="entry name" value="FAD-bd_PCMH-like_sf"/>
</dbReference>
<evidence type="ECO:0000256" key="3">
    <source>
        <dbReference type="ARBA" id="ARBA00022692"/>
    </source>
</evidence>
<dbReference type="InterPro" id="IPR016169">
    <property type="entry name" value="FAD-bd_PCMH_sub2"/>
</dbReference>
<evidence type="ECO:0000256" key="4">
    <source>
        <dbReference type="ARBA" id="ARBA00022737"/>
    </source>
</evidence>
<dbReference type="SUPFAM" id="SSF56176">
    <property type="entry name" value="FAD-binding/transporter-associated domain-like"/>
    <property type="match status" value="1"/>
</dbReference>
<dbReference type="Proteomes" id="UP000546464">
    <property type="component" value="Unassembled WGS sequence"/>
</dbReference>
<evidence type="ECO:0000256" key="9">
    <source>
        <dbReference type="SAM" id="Phobius"/>
    </source>
</evidence>
<dbReference type="GO" id="GO:0005886">
    <property type="term" value="C:plasma membrane"/>
    <property type="evidence" value="ECO:0007669"/>
    <property type="project" value="UniProtKB-SubCell"/>
</dbReference>
<evidence type="ECO:0000256" key="7">
    <source>
        <dbReference type="ARBA" id="ARBA00023136"/>
    </source>
</evidence>
<dbReference type="Gene3D" id="3.10.580.10">
    <property type="entry name" value="CBS-domain"/>
    <property type="match status" value="1"/>
</dbReference>
<comment type="caution">
    <text evidence="11">The sequence shown here is derived from an EMBL/GenBank/DDBJ whole genome shotgun (WGS) entry which is preliminary data.</text>
</comment>
<dbReference type="AlphaFoldDB" id="A0A842HIA9"/>
<dbReference type="Pfam" id="PF01595">
    <property type="entry name" value="CNNM"/>
    <property type="match status" value="1"/>
</dbReference>
<keyword evidence="3 9" id="KW-0812">Transmembrane</keyword>
<proteinExistence type="predicted"/>
<accession>A0A842HIA9</accession>
<dbReference type="SMART" id="SM01091">
    <property type="entry name" value="CorC_HlyC"/>
    <property type="match status" value="1"/>
</dbReference>
<dbReference type="Pfam" id="PF00571">
    <property type="entry name" value="CBS"/>
    <property type="match status" value="1"/>
</dbReference>
<dbReference type="CDD" id="cd04590">
    <property type="entry name" value="CBS_pair_CorC_HlyC_assoc"/>
    <property type="match status" value="1"/>
</dbReference>
<evidence type="ECO:0000256" key="8">
    <source>
        <dbReference type="PROSITE-ProRule" id="PRU00703"/>
    </source>
</evidence>
<dbReference type="SUPFAM" id="SSF54631">
    <property type="entry name" value="CBS-domain pair"/>
    <property type="match status" value="1"/>
</dbReference>
<dbReference type="Pfam" id="PF03471">
    <property type="entry name" value="CorC_HlyC"/>
    <property type="match status" value="1"/>
</dbReference>
<evidence type="ECO:0000256" key="1">
    <source>
        <dbReference type="ARBA" id="ARBA00004651"/>
    </source>
</evidence>
<dbReference type="RefSeq" id="WP_185677005.1">
    <property type="nucleotide sequence ID" value="NZ_JACHVB010000060.1"/>
</dbReference>
<dbReference type="InterPro" id="IPR002550">
    <property type="entry name" value="CNNM"/>
</dbReference>
<dbReference type="Gene3D" id="3.30.465.10">
    <property type="match status" value="1"/>
</dbReference>
<feature type="transmembrane region" description="Helical" evidence="9">
    <location>
        <begin position="137"/>
        <end position="155"/>
    </location>
</feature>
<feature type="transmembrane region" description="Helical" evidence="9">
    <location>
        <begin position="70"/>
        <end position="92"/>
    </location>
</feature>
<feature type="transmembrane region" description="Helical" evidence="9">
    <location>
        <begin position="6"/>
        <end position="28"/>
    </location>
</feature>
<evidence type="ECO:0000313" key="11">
    <source>
        <dbReference type="EMBL" id="MBC2596089.1"/>
    </source>
</evidence>
<keyword evidence="7 9" id="KW-0472">Membrane</keyword>
<evidence type="ECO:0000256" key="2">
    <source>
        <dbReference type="ARBA" id="ARBA00022475"/>
    </source>
</evidence>
<feature type="transmembrane region" description="Helical" evidence="9">
    <location>
        <begin position="104"/>
        <end position="125"/>
    </location>
</feature>
<protein>
    <submittedName>
        <fullName evidence="11">HlyC/CorC family transporter</fullName>
    </submittedName>
</protein>
<dbReference type="InterPro" id="IPR005170">
    <property type="entry name" value="Transptr-assoc_dom"/>
</dbReference>
<dbReference type="InterPro" id="IPR000644">
    <property type="entry name" value="CBS_dom"/>
</dbReference>